<name>A0A953HU47_9BACT</name>
<dbReference type="Proteomes" id="UP000753961">
    <property type="component" value="Unassembled WGS sequence"/>
</dbReference>
<dbReference type="AlphaFoldDB" id="A0A953HU47"/>
<proteinExistence type="predicted"/>
<reference evidence="2" key="1">
    <citation type="submission" date="2021-06" db="EMBL/GenBank/DDBJ databases">
        <title>44 bacteria genomes isolated from Dapeng, Shenzhen.</title>
        <authorList>
            <person name="Zheng W."/>
            <person name="Yu S."/>
            <person name="Huang Y."/>
        </authorList>
    </citation>
    <scope>NUCLEOTIDE SEQUENCE</scope>
    <source>
        <strain evidence="2">DP5N28-2</strain>
    </source>
</reference>
<dbReference type="Pfam" id="PF14238">
    <property type="entry name" value="DUF4340"/>
    <property type="match status" value="1"/>
</dbReference>
<evidence type="ECO:0000259" key="1">
    <source>
        <dbReference type="Pfam" id="PF14238"/>
    </source>
</evidence>
<gene>
    <name evidence="2" type="ORF">KUV50_10050</name>
</gene>
<protein>
    <submittedName>
        <fullName evidence="2">DUF4340 domain-containing protein</fullName>
    </submittedName>
</protein>
<comment type="caution">
    <text evidence="2">The sequence shown here is derived from an EMBL/GenBank/DDBJ whole genome shotgun (WGS) entry which is preliminary data.</text>
</comment>
<feature type="domain" description="DUF4340" evidence="1">
    <location>
        <begin position="76"/>
        <end position="249"/>
    </location>
</feature>
<sequence length="306" mass="34157">MLIDKINRNLLGILIVLALTYVVSLSLKRGSSGSAVLTQDLFQVDTAQITKILIEKQGDQIQLSKAGNSWSITPNNGTEVPALSPRVHSLLDALLRISPSRIVSQRPDQWRDYQVDSTGQRVQLFQGPKKSMDLIIGRGSMQDQRTYITYVRPKDENTVYVIENFSGSSVSTNASNYRNKTVLNATVDSIQQIIFNYPNDNDFVLMRMKNEWQINGVPADSARVADYLNGLGRVTSTQFADQYPLALNNPPASSMTIQTNTSPDIIIELYRAEDGKQILHSSQNPNNNFADTAVINKLFVRSVEFK</sequence>
<dbReference type="RefSeq" id="WP_222580015.1">
    <property type="nucleotide sequence ID" value="NZ_JAHVHU010000009.1"/>
</dbReference>
<dbReference type="EMBL" id="JAHVHU010000009">
    <property type="protein sequence ID" value="MBY5958475.1"/>
    <property type="molecule type" value="Genomic_DNA"/>
</dbReference>
<evidence type="ECO:0000313" key="3">
    <source>
        <dbReference type="Proteomes" id="UP000753961"/>
    </source>
</evidence>
<accession>A0A953HU47</accession>
<dbReference type="InterPro" id="IPR025641">
    <property type="entry name" value="DUF4340"/>
</dbReference>
<organism evidence="2 3">
    <name type="scientific">Membranihabitans marinus</name>
    <dbReference type="NCBI Taxonomy" id="1227546"/>
    <lineage>
        <taxon>Bacteria</taxon>
        <taxon>Pseudomonadati</taxon>
        <taxon>Bacteroidota</taxon>
        <taxon>Saprospiria</taxon>
        <taxon>Saprospirales</taxon>
        <taxon>Saprospiraceae</taxon>
        <taxon>Membranihabitans</taxon>
    </lineage>
</organism>
<evidence type="ECO:0000313" key="2">
    <source>
        <dbReference type="EMBL" id="MBY5958475.1"/>
    </source>
</evidence>
<keyword evidence="3" id="KW-1185">Reference proteome</keyword>